<dbReference type="PANTHER" id="PTHR33798">
    <property type="entry name" value="FLAVOPROTEIN OXYGENASE"/>
    <property type="match status" value="1"/>
</dbReference>
<dbReference type="SMART" id="SM00903">
    <property type="entry name" value="Flavin_Reduct"/>
    <property type="match status" value="1"/>
</dbReference>
<dbReference type="PANTHER" id="PTHR33798:SF5">
    <property type="entry name" value="FLAVIN REDUCTASE LIKE DOMAIN-CONTAINING PROTEIN"/>
    <property type="match status" value="1"/>
</dbReference>
<dbReference type="GO" id="GO:0016646">
    <property type="term" value="F:oxidoreductase activity, acting on the CH-NH group of donors, NAD or NADP as acceptor"/>
    <property type="evidence" value="ECO:0007669"/>
    <property type="project" value="UniProtKB-ARBA"/>
</dbReference>
<dbReference type="EMBL" id="PHFL01000051">
    <property type="protein sequence ID" value="RFM23942.1"/>
    <property type="molecule type" value="Genomic_DNA"/>
</dbReference>
<evidence type="ECO:0000256" key="4">
    <source>
        <dbReference type="ARBA" id="ARBA00038054"/>
    </source>
</evidence>
<dbReference type="AlphaFoldDB" id="A0A395LZP9"/>
<dbReference type="SUPFAM" id="SSF50475">
    <property type="entry name" value="FMN-binding split barrel"/>
    <property type="match status" value="1"/>
</dbReference>
<reference evidence="6 7" key="1">
    <citation type="journal article" date="2011" name="ISME J.">
        <title>Community ecology of hot spring cyanobacterial mats: predominant populations and their functional potential.</title>
        <authorList>
            <person name="Klatt C.G."/>
            <person name="Wood J.M."/>
            <person name="Rusch D.B."/>
            <person name="Bateson M.M."/>
            <person name="Hamamura N."/>
            <person name="Heidelberg J.F."/>
            <person name="Grossman A.R."/>
            <person name="Bhaya D."/>
            <person name="Cohan F.M."/>
            <person name="Kuhl M."/>
            <person name="Bryant D.A."/>
            <person name="Ward D.M."/>
        </authorList>
    </citation>
    <scope>NUCLEOTIDE SEQUENCE [LARGE SCALE GENOMIC DNA]</scope>
    <source>
        <strain evidence="6">OS</strain>
    </source>
</reference>
<evidence type="ECO:0000313" key="6">
    <source>
        <dbReference type="EMBL" id="RFM23942.1"/>
    </source>
</evidence>
<dbReference type="Proteomes" id="UP000266389">
    <property type="component" value="Unassembled WGS sequence"/>
</dbReference>
<evidence type="ECO:0000256" key="2">
    <source>
        <dbReference type="ARBA" id="ARBA00022630"/>
    </source>
</evidence>
<comment type="similarity">
    <text evidence="4">Belongs to the flavoredoxin family.</text>
</comment>
<dbReference type="Gene3D" id="2.30.110.10">
    <property type="entry name" value="Electron Transport, Fmn-binding Protein, Chain A"/>
    <property type="match status" value="1"/>
</dbReference>
<comment type="caution">
    <text evidence="6">The sequence shown here is derived from an EMBL/GenBank/DDBJ whole genome shotgun (WGS) entry which is preliminary data.</text>
</comment>
<evidence type="ECO:0000256" key="3">
    <source>
        <dbReference type="ARBA" id="ARBA00022643"/>
    </source>
</evidence>
<comment type="cofactor">
    <cofactor evidence="1">
        <name>FMN</name>
        <dbReference type="ChEBI" id="CHEBI:58210"/>
    </cofactor>
</comment>
<evidence type="ECO:0000313" key="7">
    <source>
        <dbReference type="Proteomes" id="UP000266389"/>
    </source>
</evidence>
<gene>
    <name evidence="6" type="ORF">D0433_08455</name>
</gene>
<dbReference type="GO" id="GO:0010181">
    <property type="term" value="F:FMN binding"/>
    <property type="evidence" value="ECO:0007669"/>
    <property type="project" value="InterPro"/>
</dbReference>
<dbReference type="InterPro" id="IPR002563">
    <property type="entry name" value="Flavin_Rdtase-like_dom"/>
</dbReference>
<accession>A0A395LZP9</accession>
<evidence type="ECO:0000256" key="1">
    <source>
        <dbReference type="ARBA" id="ARBA00001917"/>
    </source>
</evidence>
<feature type="domain" description="Flavin reductase like" evidence="5">
    <location>
        <begin position="21"/>
        <end position="178"/>
    </location>
</feature>
<dbReference type="Pfam" id="PF01613">
    <property type="entry name" value="Flavin_Reduct"/>
    <property type="match status" value="1"/>
</dbReference>
<evidence type="ECO:0000259" key="5">
    <source>
        <dbReference type="SMART" id="SM00903"/>
    </source>
</evidence>
<proteinExistence type="inferred from homology"/>
<dbReference type="InterPro" id="IPR012349">
    <property type="entry name" value="Split_barrel_FMN-bd"/>
</dbReference>
<organism evidence="6 7">
    <name type="scientific">Candidatus Thermochlorobacter aerophilus</name>
    <dbReference type="NCBI Taxonomy" id="1868324"/>
    <lineage>
        <taxon>Bacteria</taxon>
        <taxon>Pseudomonadati</taxon>
        <taxon>Chlorobiota</taxon>
        <taxon>Chlorobiia</taxon>
        <taxon>Chlorobiales</taxon>
        <taxon>Candidatus Thermochlorobacteriaceae</taxon>
        <taxon>Candidatus Thermochlorobacter</taxon>
    </lineage>
</organism>
<keyword evidence="2" id="KW-0285">Flavoprotein</keyword>
<name>A0A395LZP9_9BACT</name>
<keyword evidence="3" id="KW-0288">FMN</keyword>
<protein>
    <submittedName>
        <fullName evidence="6">Flavin reductase family protein</fullName>
    </submittedName>
</protein>
<sequence length="218" mass="24486">MKSVINPRECSPKDFYKILISSILPRPIAWVSTQSKEGVDNLAPFSFFTVASVNPPVLCFAPAIKSNREENKTVGVPKDTLVNVRETGEFVVNIVSRHLVEPMNQTSYDYEPNVSEFDEAGLTREPSILVKPMRVAESYINFECRLYQLIEIGKEPMGGTLVMGEILLVHLSEKVFKNGKIDMDALDPIGRLGGLWYSGIKDRFELPRPKAPKKAEKE</sequence>